<gene>
    <name evidence="5" type="ORF">H4696_000543</name>
</gene>
<comment type="similarity">
    <text evidence="1">Belongs to the peptidase S1 family.</text>
</comment>
<dbReference type="InterPro" id="IPR001314">
    <property type="entry name" value="Peptidase_S1A"/>
</dbReference>
<dbReference type="EMBL" id="JADBEG010000001">
    <property type="protein sequence ID" value="MBE1493443.1"/>
    <property type="molecule type" value="Genomic_DNA"/>
</dbReference>
<comment type="caution">
    <text evidence="5">The sequence shown here is derived from an EMBL/GenBank/DDBJ whole genome shotgun (WGS) entry which is preliminary data.</text>
</comment>
<dbReference type="Pfam" id="PF00089">
    <property type="entry name" value="Trypsin"/>
    <property type="match status" value="1"/>
</dbReference>
<organism evidence="5 6">
    <name type="scientific">Amycolatopsis lexingtonensis</name>
    <dbReference type="NCBI Taxonomy" id="218822"/>
    <lineage>
        <taxon>Bacteria</taxon>
        <taxon>Bacillati</taxon>
        <taxon>Actinomycetota</taxon>
        <taxon>Actinomycetes</taxon>
        <taxon>Pseudonocardiales</taxon>
        <taxon>Pseudonocardiaceae</taxon>
        <taxon>Amycolatopsis</taxon>
    </lineage>
</organism>
<evidence type="ECO:0000256" key="2">
    <source>
        <dbReference type="ARBA" id="ARBA00023157"/>
    </source>
</evidence>
<keyword evidence="3" id="KW-0732">Signal</keyword>
<dbReference type="PANTHER" id="PTHR24276">
    <property type="entry name" value="POLYSERASE-RELATED"/>
    <property type="match status" value="1"/>
</dbReference>
<dbReference type="InterPro" id="IPR050430">
    <property type="entry name" value="Peptidase_S1"/>
</dbReference>
<dbReference type="InterPro" id="IPR043504">
    <property type="entry name" value="Peptidase_S1_PA_chymotrypsin"/>
</dbReference>
<dbReference type="InterPro" id="IPR009003">
    <property type="entry name" value="Peptidase_S1_PA"/>
</dbReference>
<keyword evidence="6" id="KW-1185">Reference proteome</keyword>
<evidence type="ECO:0000256" key="1">
    <source>
        <dbReference type="ARBA" id="ARBA00007664"/>
    </source>
</evidence>
<feature type="signal peptide" evidence="3">
    <location>
        <begin position="1"/>
        <end position="29"/>
    </location>
</feature>
<dbReference type="SUPFAM" id="SSF50494">
    <property type="entry name" value="Trypsin-like serine proteases"/>
    <property type="match status" value="1"/>
</dbReference>
<reference evidence="5 6" key="1">
    <citation type="submission" date="2020-10" db="EMBL/GenBank/DDBJ databases">
        <title>Sequencing the genomes of 1000 actinobacteria strains.</title>
        <authorList>
            <person name="Klenk H.-P."/>
        </authorList>
    </citation>
    <scope>NUCLEOTIDE SEQUENCE [LARGE SCALE GENOMIC DNA]</scope>
    <source>
        <strain evidence="5 6">DSM 44653</strain>
    </source>
</reference>
<dbReference type="InterPro" id="IPR018114">
    <property type="entry name" value="TRYPSIN_HIS"/>
</dbReference>
<dbReference type="PANTHER" id="PTHR24276:SF98">
    <property type="entry name" value="FI18310P1-RELATED"/>
    <property type="match status" value="1"/>
</dbReference>
<evidence type="ECO:0000313" key="5">
    <source>
        <dbReference type="EMBL" id="MBE1493443.1"/>
    </source>
</evidence>
<dbReference type="InterPro" id="IPR001254">
    <property type="entry name" value="Trypsin_dom"/>
</dbReference>
<dbReference type="PROSITE" id="PS00134">
    <property type="entry name" value="TRYPSIN_HIS"/>
    <property type="match status" value="1"/>
</dbReference>
<keyword evidence="2" id="KW-1015">Disulfide bond</keyword>
<evidence type="ECO:0000256" key="3">
    <source>
        <dbReference type="SAM" id="SignalP"/>
    </source>
</evidence>
<dbReference type="RefSeq" id="WP_249026885.1">
    <property type="nucleotide sequence ID" value="NZ_JADBEG010000001.1"/>
</dbReference>
<proteinExistence type="inferred from homology"/>
<sequence>MRTSSQRRRLFRPRATAVAVLAGAGLAFAHTTAGMTVAGSVLAAAAGGHGLPDPAAPAPAPVSTTTRPAPNPILPFNAKLTSDDIPVPGGGVRDGACSGSLVAPQWVVTAGHCFHDLADARVGGPPRYTMTVTVGRLKDTDPGGHTAKVVDVEQSPVNDLALAKLDLAINDITPVELNRKRPVVGQQLQFAGWGSHSATVLGPSDHLKRGRFTVSGIGQSTLEALPVGTRTVENGPCPEDSGGPFFVSGDDRTATLVAIVNTGPPCPQPGAETIARVDVVADWIRERTG</sequence>
<name>A0ABR9HR85_9PSEU</name>
<dbReference type="PRINTS" id="PR00722">
    <property type="entry name" value="CHYMOTRYPSIN"/>
</dbReference>
<feature type="domain" description="Peptidase S1" evidence="4">
    <location>
        <begin position="45"/>
        <end position="289"/>
    </location>
</feature>
<accession>A0ABR9HR85</accession>
<dbReference type="Proteomes" id="UP000631670">
    <property type="component" value="Unassembled WGS sequence"/>
</dbReference>
<dbReference type="SMART" id="SM00020">
    <property type="entry name" value="Tryp_SPc"/>
    <property type="match status" value="1"/>
</dbReference>
<dbReference type="Gene3D" id="2.40.10.10">
    <property type="entry name" value="Trypsin-like serine proteases"/>
    <property type="match status" value="1"/>
</dbReference>
<feature type="chain" id="PRO_5046383911" description="Peptidase S1 domain-containing protein" evidence="3">
    <location>
        <begin position="30"/>
        <end position="289"/>
    </location>
</feature>
<protein>
    <recommendedName>
        <fullName evidence="4">Peptidase S1 domain-containing protein</fullName>
    </recommendedName>
</protein>
<evidence type="ECO:0000259" key="4">
    <source>
        <dbReference type="PROSITE" id="PS50240"/>
    </source>
</evidence>
<evidence type="ECO:0000313" key="6">
    <source>
        <dbReference type="Proteomes" id="UP000631670"/>
    </source>
</evidence>
<dbReference type="PROSITE" id="PS50240">
    <property type="entry name" value="TRYPSIN_DOM"/>
    <property type="match status" value="1"/>
</dbReference>